<proteinExistence type="predicted"/>
<organism evidence="1 2">
    <name type="scientific">Echinicola rosea</name>
    <dbReference type="NCBI Taxonomy" id="1807691"/>
    <lineage>
        <taxon>Bacteria</taxon>
        <taxon>Pseudomonadati</taxon>
        <taxon>Bacteroidota</taxon>
        <taxon>Cytophagia</taxon>
        <taxon>Cytophagales</taxon>
        <taxon>Cyclobacteriaceae</taxon>
        <taxon>Echinicola</taxon>
    </lineage>
</organism>
<dbReference type="Proteomes" id="UP000647339">
    <property type="component" value="Unassembled WGS sequence"/>
</dbReference>
<keyword evidence="2" id="KW-1185">Reference proteome</keyword>
<reference evidence="2" key="1">
    <citation type="journal article" date="2019" name="Int. J. Syst. Evol. Microbiol.">
        <title>The Global Catalogue of Microorganisms (GCM) 10K type strain sequencing project: providing services to taxonomists for standard genome sequencing and annotation.</title>
        <authorList>
            <consortium name="The Broad Institute Genomics Platform"/>
            <consortium name="The Broad Institute Genome Sequencing Center for Infectious Disease"/>
            <person name="Wu L."/>
            <person name="Ma J."/>
        </authorList>
    </citation>
    <scope>NUCLEOTIDE SEQUENCE [LARGE SCALE GENOMIC DNA]</scope>
    <source>
        <strain evidence="2">CGMCC 1.15407</strain>
    </source>
</reference>
<name>A0ABQ1UVR7_9BACT</name>
<evidence type="ECO:0000313" key="2">
    <source>
        <dbReference type="Proteomes" id="UP000647339"/>
    </source>
</evidence>
<accession>A0ABQ1UVR7</accession>
<comment type="caution">
    <text evidence="1">The sequence shown here is derived from an EMBL/GenBank/DDBJ whole genome shotgun (WGS) entry which is preliminary data.</text>
</comment>
<sequence length="102" mass="11530">MIVKTAQSPTLNELIEVLKSQFSNYSVYTFDSKPQKSIIVQKSAVIGAQITILDNEIIVDACCSNIFVSALIGLISTIFPPYLNFEMKITDFLKNKYTRQYL</sequence>
<dbReference type="EMBL" id="BMIU01000005">
    <property type="protein sequence ID" value="GGF26463.1"/>
    <property type="molecule type" value="Genomic_DNA"/>
</dbReference>
<protein>
    <submittedName>
        <fullName evidence="1">Uncharacterized protein</fullName>
    </submittedName>
</protein>
<evidence type="ECO:0000313" key="1">
    <source>
        <dbReference type="EMBL" id="GGF26463.1"/>
    </source>
</evidence>
<gene>
    <name evidence="1" type="ORF">GCM10011339_13230</name>
</gene>